<protein>
    <submittedName>
        <fullName evidence="1">Uncharacterized protein</fullName>
    </submittedName>
</protein>
<dbReference type="AlphaFoldDB" id="A0A060UYF2"/>
<evidence type="ECO:0000313" key="2">
    <source>
        <dbReference type="EMBL" id="SMH66719.1"/>
    </source>
</evidence>
<name>A0A060UYF2_9PROT</name>
<reference evidence="1" key="1">
    <citation type="submission" date="2014-03" db="EMBL/GenBank/DDBJ databases">
        <authorList>
            <person name="Genoscope - CEA"/>
        </authorList>
    </citation>
    <scope>NUCLEOTIDE SEQUENCE [LARGE SCALE GENOMIC DNA]</scope>
    <source>
        <strain evidence="1">CF27</strain>
    </source>
</reference>
<evidence type="ECO:0000313" key="1">
    <source>
        <dbReference type="EMBL" id="CDQ11748.1"/>
    </source>
</evidence>
<gene>
    <name evidence="2" type="ORF">AFERRI_40068</name>
    <name evidence="1" type="ORF">AFERRI_60003</name>
</gene>
<accession>A0A060UYF2</accession>
<reference evidence="1" key="2">
    <citation type="submission" date="2014-07" db="EMBL/GenBank/DDBJ databases">
        <title>Initial genome analysis of the psychrotolerant acidophile Acidithiobacillus ferrivorans CF27: insights into iron and sulfur oxidation pathways and into biofilm formation.</title>
        <authorList>
            <person name="Talla E."/>
            <person name="Hedrich S."/>
            <person name="Mangenot S."/>
            <person name="Ji B."/>
            <person name="Johnson D.B."/>
            <person name="Barbe V."/>
            <person name="Bonnefoy V."/>
        </authorList>
    </citation>
    <scope>NUCLEOTIDE SEQUENCE [LARGE SCALE GENOMIC DNA]</scope>
    <source>
        <strain evidence="1">CF27</strain>
    </source>
</reference>
<keyword evidence="3" id="KW-1185">Reference proteome</keyword>
<sequence length="59" mass="6453">MGTAVSVVSAIYKIWLETYGLNVQNPGDTCCAMGWKMNVCEECVQKQKLSGGSEMVYSL</sequence>
<proteinExistence type="predicted"/>
<dbReference type="EMBL" id="LT841305">
    <property type="protein sequence ID" value="SMH66719.1"/>
    <property type="molecule type" value="Genomic_DNA"/>
</dbReference>
<dbReference type="Proteomes" id="UP000193925">
    <property type="component" value="Chromosome AFERRI"/>
</dbReference>
<dbReference type="EMBL" id="CCCS020000056">
    <property type="protein sequence ID" value="CDQ11748.1"/>
    <property type="molecule type" value="Genomic_DNA"/>
</dbReference>
<evidence type="ECO:0000313" key="3">
    <source>
        <dbReference type="Proteomes" id="UP000193925"/>
    </source>
</evidence>
<organism evidence="1">
    <name type="scientific">Acidithiobacillus ferrivorans</name>
    <dbReference type="NCBI Taxonomy" id="160808"/>
    <lineage>
        <taxon>Bacteria</taxon>
        <taxon>Pseudomonadati</taxon>
        <taxon>Pseudomonadota</taxon>
        <taxon>Acidithiobacillia</taxon>
        <taxon>Acidithiobacillales</taxon>
        <taxon>Acidithiobacillaceae</taxon>
        <taxon>Acidithiobacillus</taxon>
    </lineage>
</organism>
<reference evidence="2 3" key="3">
    <citation type="submission" date="2017-03" db="EMBL/GenBank/DDBJ databases">
        <authorList>
            <person name="Regsiter A."/>
            <person name="William W."/>
        </authorList>
    </citation>
    <scope>NUCLEOTIDE SEQUENCE [LARGE SCALE GENOMIC DNA]</scope>
    <source>
        <strain evidence="2">PRJEB5721</strain>
    </source>
</reference>